<accession>A0A395H5V5</accession>
<dbReference type="InterPro" id="IPR001077">
    <property type="entry name" value="COMT_C"/>
</dbReference>
<dbReference type="InterPro" id="IPR036390">
    <property type="entry name" value="WH_DNA-bd_sf"/>
</dbReference>
<dbReference type="RefSeq" id="XP_025576862.1">
    <property type="nucleotide sequence ID" value="XM_025714716.1"/>
</dbReference>
<dbReference type="InterPro" id="IPR029063">
    <property type="entry name" value="SAM-dependent_MTases_sf"/>
</dbReference>
<dbReference type="PANTHER" id="PTHR43712:SF16">
    <property type="entry name" value="O-METHYLTRANSFERASE ELCB"/>
    <property type="match status" value="1"/>
</dbReference>
<keyword evidence="1 5" id="KW-0489">Methyltransferase</keyword>
<keyword evidence="2 5" id="KW-0808">Transferase</keyword>
<gene>
    <name evidence="5" type="ORF">BO80DRAFT_25831</name>
</gene>
<dbReference type="PROSITE" id="PS51683">
    <property type="entry name" value="SAM_OMT_II"/>
    <property type="match status" value="1"/>
</dbReference>
<evidence type="ECO:0000256" key="2">
    <source>
        <dbReference type="ARBA" id="ARBA00022679"/>
    </source>
</evidence>
<evidence type="ECO:0000256" key="1">
    <source>
        <dbReference type="ARBA" id="ARBA00022603"/>
    </source>
</evidence>
<sequence length="397" mass="44370">MVTPYNYLSCRLAAVHSRHSNQYIKMSSQAEIARARIQQAYHDIGEPVFNAAEFTLIKVFIDHKAFDVIPDEGDIAVSELAAQIGGSEEVVDRICTFFISGKILKSTAPGRVAHTEKSRLYKFDQPTAWLYIHMFNNVFRSFAQMPDYFAKYGLASPQSASVTPLGLAHGYDNRPAYDIIVANKVVHKGFNEALRELGVMYSLKGVYDFSWMQDALASSSRPAIVDVGGSHGLALRDAVTNNRFIPAERCILYDLPQVIENTTKNVEKDQDEALQKVQKVGGSMFEPYPEAVQGALIYQFRRVLNDFPDEDVVRTFQTVRKAVAPDSRILIIEEMLNPKRIPMNVGLDICLMCAAGKRRNAAMFSELAARAGFRLNAEFQSVNGQFDDFGVLEFVVA</sequence>
<dbReference type="OrthoDB" id="1535081at2759"/>
<dbReference type="GeneID" id="37219581"/>
<dbReference type="VEuPathDB" id="FungiDB:BO80DRAFT_25831"/>
<dbReference type="PANTHER" id="PTHR43712">
    <property type="entry name" value="PUTATIVE (AFU_ORTHOLOGUE AFUA_4G14580)-RELATED"/>
    <property type="match status" value="1"/>
</dbReference>
<dbReference type="EMBL" id="KZ824430">
    <property type="protein sequence ID" value="RAL02535.1"/>
    <property type="molecule type" value="Genomic_DNA"/>
</dbReference>
<organism evidence="5 6">
    <name type="scientific">Aspergillus ibericus CBS 121593</name>
    <dbReference type="NCBI Taxonomy" id="1448316"/>
    <lineage>
        <taxon>Eukaryota</taxon>
        <taxon>Fungi</taxon>
        <taxon>Dikarya</taxon>
        <taxon>Ascomycota</taxon>
        <taxon>Pezizomycotina</taxon>
        <taxon>Eurotiomycetes</taxon>
        <taxon>Eurotiomycetidae</taxon>
        <taxon>Eurotiales</taxon>
        <taxon>Aspergillaceae</taxon>
        <taxon>Aspergillus</taxon>
        <taxon>Aspergillus subgen. Circumdati</taxon>
    </lineage>
</organism>
<dbReference type="SUPFAM" id="SSF53335">
    <property type="entry name" value="S-adenosyl-L-methionine-dependent methyltransferases"/>
    <property type="match status" value="1"/>
</dbReference>
<feature type="domain" description="O-methyltransferase C-terminal" evidence="4">
    <location>
        <begin position="220"/>
        <end position="374"/>
    </location>
</feature>
<dbReference type="AlphaFoldDB" id="A0A395H5V5"/>
<dbReference type="GO" id="GO:0044550">
    <property type="term" value="P:secondary metabolite biosynthetic process"/>
    <property type="evidence" value="ECO:0007669"/>
    <property type="project" value="UniProtKB-ARBA"/>
</dbReference>
<dbReference type="Gene3D" id="1.10.10.10">
    <property type="entry name" value="Winged helix-like DNA-binding domain superfamily/Winged helix DNA-binding domain"/>
    <property type="match status" value="1"/>
</dbReference>
<dbReference type="Gene3D" id="3.40.50.150">
    <property type="entry name" value="Vaccinia Virus protein VP39"/>
    <property type="match status" value="1"/>
</dbReference>
<evidence type="ECO:0000313" key="5">
    <source>
        <dbReference type="EMBL" id="RAL02535.1"/>
    </source>
</evidence>
<dbReference type="PIRSF" id="PIRSF005739">
    <property type="entry name" value="O-mtase"/>
    <property type="match status" value="1"/>
</dbReference>
<dbReference type="Proteomes" id="UP000249402">
    <property type="component" value="Unassembled WGS sequence"/>
</dbReference>
<dbReference type="Pfam" id="PF00891">
    <property type="entry name" value="Methyltransf_2"/>
    <property type="match status" value="1"/>
</dbReference>
<keyword evidence="3" id="KW-0949">S-adenosyl-L-methionine</keyword>
<proteinExistence type="predicted"/>
<reference evidence="5 6" key="1">
    <citation type="submission" date="2018-02" db="EMBL/GenBank/DDBJ databases">
        <title>The genomes of Aspergillus section Nigri reveals drivers in fungal speciation.</title>
        <authorList>
            <consortium name="DOE Joint Genome Institute"/>
            <person name="Vesth T.C."/>
            <person name="Nybo J."/>
            <person name="Theobald S."/>
            <person name="Brandl J."/>
            <person name="Frisvad J.C."/>
            <person name="Nielsen K.F."/>
            <person name="Lyhne E.K."/>
            <person name="Kogle M.E."/>
            <person name="Kuo A."/>
            <person name="Riley R."/>
            <person name="Clum A."/>
            <person name="Nolan M."/>
            <person name="Lipzen A."/>
            <person name="Salamov A."/>
            <person name="Henrissat B."/>
            <person name="Wiebenga A."/>
            <person name="De vries R.P."/>
            <person name="Grigoriev I.V."/>
            <person name="Mortensen U.H."/>
            <person name="Andersen M.R."/>
            <person name="Baker S.E."/>
        </authorList>
    </citation>
    <scope>NUCLEOTIDE SEQUENCE [LARGE SCALE GENOMIC DNA]</scope>
    <source>
        <strain evidence="5 6">CBS 121593</strain>
    </source>
</reference>
<evidence type="ECO:0000256" key="3">
    <source>
        <dbReference type="ARBA" id="ARBA00022691"/>
    </source>
</evidence>
<dbReference type="STRING" id="1448316.A0A395H5V5"/>
<evidence type="ECO:0000313" key="6">
    <source>
        <dbReference type="Proteomes" id="UP000249402"/>
    </source>
</evidence>
<name>A0A395H5V5_9EURO</name>
<keyword evidence="6" id="KW-1185">Reference proteome</keyword>
<dbReference type="GO" id="GO:0032259">
    <property type="term" value="P:methylation"/>
    <property type="evidence" value="ECO:0007669"/>
    <property type="project" value="UniProtKB-KW"/>
</dbReference>
<dbReference type="GO" id="GO:0008171">
    <property type="term" value="F:O-methyltransferase activity"/>
    <property type="evidence" value="ECO:0007669"/>
    <property type="project" value="InterPro"/>
</dbReference>
<dbReference type="SUPFAM" id="SSF46785">
    <property type="entry name" value="Winged helix' DNA-binding domain"/>
    <property type="match status" value="1"/>
</dbReference>
<dbReference type="InterPro" id="IPR016461">
    <property type="entry name" value="COMT-like"/>
</dbReference>
<protein>
    <submittedName>
        <fullName evidence="5">Putative O-methyltransferase</fullName>
    </submittedName>
</protein>
<evidence type="ECO:0000259" key="4">
    <source>
        <dbReference type="Pfam" id="PF00891"/>
    </source>
</evidence>
<dbReference type="InterPro" id="IPR036388">
    <property type="entry name" value="WH-like_DNA-bd_sf"/>
</dbReference>